<dbReference type="STRING" id="1445510.YC6258_05006"/>
<evidence type="ECO:0000313" key="1">
    <source>
        <dbReference type="EMBL" id="AJQ97038.1"/>
    </source>
</evidence>
<sequence length="72" mass="7819">MIKGELMPAGGDVRTECRPRRGAAGCLCGSELSDKNRNYLFLSYQSVALIAKPIFIGELNVNFSSPEAVAER</sequence>
<dbReference type="AlphaFoldDB" id="A0A0C5VUQ7"/>
<gene>
    <name evidence="1" type="ORF">YC6258_05006</name>
</gene>
<dbReference type="RefSeq" id="WP_044618897.1">
    <property type="nucleotide sequence ID" value="NZ_CP007142.1"/>
</dbReference>
<reference evidence="1 2" key="1">
    <citation type="submission" date="2014-01" db="EMBL/GenBank/DDBJ databases">
        <title>Full genme sequencing of cellulolytic bacterium Gynuella sunshinyii YC6258T gen. nov., sp. nov.</title>
        <authorList>
            <person name="Khan H."/>
            <person name="Chung E.J."/>
            <person name="Chung Y.R."/>
        </authorList>
    </citation>
    <scope>NUCLEOTIDE SEQUENCE [LARGE SCALE GENOMIC DNA]</scope>
    <source>
        <strain evidence="1 2">YC6258</strain>
    </source>
</reference>
<dbReference type="HOGENOM" id="CLU_2716770_0_0_6"/>
<name>A0A0C5VUQ7_9GAMM</name>
<dbReference type="EMBL" id="CP007142">
    <property type="protein sequence ID" value="AJQ97038.1"/>
    <property type="molecule type" value="Genomic_DNA"/>
</dbReference>
<dbReference type="KEGG" id="gsn:YC6258_05006"/>
<evidence type="ECO:0000313" key="2">
    <source>
        <dbReference type="Proteomes" id="UP000032266"/>
    </source>
</evidence>
<organism evidence="1 2">
    <name type="scientific">Gynuella sunshinyii YC6258</name>
    <dbReference type="NCBI Taxonomy" id="1445510"/>
    <lineage>
        <taxon>Bacteria</taxon>
        <taxon>Pseudomonadati</taxon>
        <taxon>Pseudomonadota</taxon>
        <taxon>Gammaproteobacteria</taxon>
        <taxon>Oceanospirillales</taxon>
        <taxon>Saccharospirillaceae</taxon>
        <taxon>Gynuella</taxon>
    </lineage>
</organism>
<protein>
    <submittedName>
        <fullName evidence="1">Uncharacterized protein</fullName>
    </submittedName>
</protein>
<proteinExistence type="predicted"/>
<accession>A0A0C5VUQ7</accession>
<keyword evidence="2" id="KW-1185">Reference proteome</keyword>
<dbReference type="Proteomes" id="UP000032266">
    <property type="component" value="Chromosome"/>
</dbReference>